<evidence type="ECO:0000256" key="6">
    <source>
        <dbReference type="RuleBase" id="RU362030"/>
    </source>
</evidence>
<evidence type="ECO:0000256" key="3">
    <source>
        <dbReference type="ARBA" id="ARBA00022603"/>
    </source>
</evidence>
<dbReference type="AlphaFoldDB" id="A0A1X1TSM7"/>
<sequence length="319" mass="34477">MARTDNDTWDLATSVGATATMVAAARAIATKAENPLIDDRFAEPLVRAVGVDFLTRWAAGDLEGTDLDDHDSAWKLGQMPDAMAARTRFFDAFLTGATQDGIRQLVILASGLDARAYRLTWPDGVTIFEIDQPAVLDFKAATMADLGAEPTADRRAVAVDLRDDWPAALIAAGFDRTQPTAWIAEGLLGYLPPQAQDRLLDNLTALSADGSRLATEAIPNLSAAEQEQARETMRSATEKWQEHGFDLEFSELGYEGDRHDVAAYLAPLGWASTGQSLADLLAQYRRPTPERDAGAVTMADTTYYTSIKQGAIKQGAEPA</sequence>
<evidence type="ECO:0000256" key="1">
    <source>
        <dbReference type="ARBA" id="ARBA00003907"/>
    </source>
</evidence>
<comment type="caution">
    <text evidence="7">The sequence shown here is derived from an EMBL/GenBank/DDBJ whole genome shotgun (WGS) entry which is preliminary data.</text>
</comment>
<dbReference type="Pfam" id="PF04072">
    <property type="entry name" value="LCM"/>
    <property type="match status" value="1"/>
</dbReference>
<name>A0A1X1TSM7_9MYCO</name>
<gene>
    <name evidence="7" type="ORF">AWC02_08800</name>
</gene>
<dbReference type="EC" id="2.1.1.-" evidence="6"/>
<dbReference type="PANTHER" id="PTHR43619:SF2">
    <property type="entry name" value="S-ADENOSYL-L-METHIONINE-DEPENDENT METHYLTRANSFERASES SUPERFAMILY PROTEIN"/>
    <property type="match status" value="1"/>
</dbReference>
<comment type="function">
    <text evidence="1 6">Exhibits S-adenosyl-L-methionine-dependent methyltransferase activity.</text>
</comment>
<keyword evidence="8" id="KW-1185">Reference proteome</keyword>
<dbReference type="Proteomes" id="UP000193465">
    <property type="component" value="Unassembled WGS sequence"/>
</dbReference>
<organism evidence="7 8">
    <name type="scientific">Mycolicibacter engbaekii</name>
    <dbReference type="NCBI Taxonomy" id="188915"/>
    <lineage>
        <taxon>Bacteria</taxon>
        <taxon>Bacillati</taxon>
        <taxon>Actinomycetota</taxon>
        <taxon>Actinomycetes</taxon>
        <taxon>Mycobacteriales</taxon>
        <taxon>Mycobacteriaceae</taxon>
        <taxon>Mycolicibacter</taxon>
    </lineage>
</organism>
<evidence type="ECO:0000256" key="5">
    <source>
        <dbReference type="ARBA" id="ARBA00022691"/>
    </source>
</evidence>
<dbReference type="RefSeq" id="WP_085128345.1">
    <property type="nucleotide sequence ID" value="NZ_LQOT01000030.1"/>
</dbReference>
<dbReference type="InterPro" id="IPR029063">
    <property type="entry name" value="SAM-dependent_MTases_sf"/>
</dbReference>
<dbReference type="GO" id="GO:0008168">
    <property type="term" value="F:methyltransferase activity"/>
    <property type="evidence" value="ECO:0007669"/>
    <property type="project" value="UniProtKB-UniRule"/>
</dbReference>
<evidence type="ECO:0000256" key="2">
    <source>
        <dbReference type="ARBA" id="ARBA00008138"/>
    </source>
</evidence>
<dbReference type="SUPFAM" id="SSF53335">
    <property type="entry name" value="S-adenosyl-L-methionine-dependent methyltransferases"/>
    <property type="match status" value="1"/>
</dbReference>
<dbReference type="InterPro" id="IPR007213">
    <property type="entry name" value="Ppm1/Ppm2/Tcmp"/>
</dbReference>
<evidence type="ECO:0000256" key="4">
    <source>
        <dbReference type="ARBA" id="ARBA00022679"/>
    </source>
</evidence>
<keyword evidence="4 7" id="KW-0808">Transferase</keyword>
<comment type="similarity">
    <text evidence="2 6">Belongs to the UPF0677 family.</text>
</comment>
<evidence type="ECO:0000313" key="7">
    <source>
        <dbReference type="EMBL" id="ORV47561.1"/>
    </source>
</evidence>
<dbReference type="NCBIfam" id="TIGR00027">
    <property type="entry name" value="mthyl_TIGR00027"/>
    <property type="match status" value="1"/>
</dbReference>
<dbReference type="Gene3D" id="3.40.50.150">
    <property type="entry name" value="Vaccinia Virus protein VP39"/>
    <property type="match status" value="1"/>
</dbReference>
<dbReference type="PANTHER" id="PTHR43619">
    <property type="entry name" value="S-ADENOSYL-L-METHIONINE-DEPENDENT METHYLTRANSFERASE YKTD-RELATED"/>
    <property type="match status" value="1"/>
</dbReference>
<dbReference type="InterPro" id="IPR011610">
    <property type="entry name" value="SAM_mthyl_Trfase_ML2640-like"/>
</dbReference>
<keyword evidence="5 6" id="KW-0949">S-adenosyl-L-methionine</keyword>
<keyword evidence="3 6" id="KW-0489">Methyltransferase</keyword>
<proteinExistence type="inferred from homology"/>
<protein>
    <recommendedName>
        <fullName evidence="6">S-adenosyl-L-methionine-dependent methyltransferase</fullName>
        <ecNumber evidence="6">2.1.1.-</ecNumber>
    </recommendedName>
</protein>
<dbReference type="EMBL" id="LQOT01000030">
    <property type="protein sequence ID" value="ORV47561.1"/>
    <property type="molecule type" value="Genomic_DNA"/>
</dbReference>
<accession>A0A1X1TSM7</accession>
<dbReference type="GO" id="GO:0032259">
    <property type="term" value="P:methylation"/>
    <property type="evidence" value="ECO:0007669"/>
    <property type="project" value="UniProtKB-KW"/>
</dbReference>
<evidence type="ECO:0000313" key="8">
    <source>
        <dbReference type="Proteomes" id="UP000193465"/>
    </source>
</evidence>
<reference evidence="7 8" key="1">
    <citation type="submission" date="2016-01" db="EMBL/GenBank/DDBJ databases">
        <title>The new phylogeny of the genus Mycobacterium.</title>
        <authorList>
            <person name="Tarcisio F."/>
            <person name="Conor M."/>
            <person name="Antonella G."/>
            <person name="Elisabetta G."/>
            <person name="Giulia F.S."/>
            <person name="Sara T."/>
            <person name="Anna F."/>
            <person name="Clotilde B."/>
            <person name="Roberto B."/>
            <person name="Veronica D.S."/>
            <person name="Fabio R."/>
            <person name="Monica P."/>
            <person name="Olivier J."/>
            <person name="Enrico T."/>
            <person name="Nicola S."/>
        </authorList>
    </citation>
    <scope>NUCLEOTIDE SEQUENCE [LARGE SCALE GENOMIC DNA]</scope>
    <source>
        <strain evidence="7 8">ATCC 27353</strain>
    </source>
</reference>